<feature type="region of interest" description="Disordered" evidence="7">
    <location>
        <begin position="1"/>
        <end position="65"/>
    </location>
</feature>
<organism evidence="9 10">
    <name type="scientific">Scleropages formosus</name>
    <name type="common">Asian bonytongue</name>
    <name type="synonym">Osteoglossum formosum</name>
    <dbReference type="NCBI Taxonomy" id="113540"/>
    <lineage>
        <taxon>Eukaryota</taxon>
        <taxon>Metazoa</taxon>
        <taxon>Chordata</taxon>
        <taxon>Craniata</taxon>
        <taxon>Vertebrata</taxon>
        <taxon>Euteleostomi</taxon>
        <taxon>Actinopterygii</taxon>
        <taxon>Neopterygii</taxon>
        <taxon>Teleostei</taxon>
        <taxon>Osteoglossocephala</taxon>
        <taxon>Osteoglossomorpha</taxon>
        <taxon>Osteoglossiformes</taxon>
        <taxon>Osteoglossidae</taxon>
        <taxon>Scleropages</taxon>
    </lineage>
</organism>
<keyword evidence="2 5" id="KW-0238">DNA-binding</keyword>
<evidence type="ECO:0000313" key="10">
    <source>
        <dbReference type="Proteomes" id="UP000034805"/>
    </source>
</evidence>
<evidence type="ECO:0000256" key="7">
    <source>
        <dbReference type="SAM" id="MobiDB-lite"/>
    </source>
</evidence>
<dbReference type="Proteomes" id="UP000034805">
    <property type="component" value="Unassembled WGS sequence"/>
</dbReference>
<feature type="domain" description="Homeobox" evidence="8">
    <location>
        <begin position="87"/>
        <end position="147"/>
    </location>
</feature>
<dbReference type="PANTHER" id="PTHR24340">
    <property type="entry name" value="HOMEOBOX PROTEIN NKX"/>
    <property type="match status" value="1"/>
</dbReference>
<feature type="compositionally biased region" description="Basic and acidic residues" evidence="7">
    <location>
        <begin position="21"/>
        <end position="30"/>
    </location>
</feature>
<sequence length="264" mass="30136">ILSSNESGRVRVKTCGFGPRNEQDRRDDGHSGAVPVQPEDTWISWSEGETRPRSAVPTTGARGKEERCTATSLDLTRVSAGNVDSAGKQKRSRAAFTHLQVLELEKKFSMQKYLSAPERARLASSLRLTETQVKIWFQNRRYKTKRKQLASEYVKEIFHKSEGLPCLGTEEDLIRASFFAAMYKTYQYRPYFYSLHGLGVWKSTLWYLALENFMEDDKVYLKMSIYNGIKLRFSLQSGSANPDCLQGRAQPACFNTPPDMSLQY</sequence>
<dbReference type="Gene3D" id="1.10.10.60">
    <property type="entry name" value="Homeodomain-like"/>
    <property type="match status" value="1"/>
</dbReference>
<feature type="non-terminal residue" evidence="9">
    <location>
        <position position="1"/>
    </location>
</feature>
<dbReference type="InterPro" id="IPR009057">
    <property type="entry name" value="Homeodomain-like_sf"/>
</dbReference>
<dbReference type="PROSITE" id="PS50071">
    <property type="entry name" value="HOMEOBOX_2"/>
    <property type="match status" value="1"/>
</dbReference>
<comment type="caution">
    <text evidence="9">The sequence shown here is derived from an EMBL/GenBank/DDBJ whole genome shotgun (WGS) entry which is preliminary data.</text>
</comment>
<dbReference type="SUPFAM" id="SSF46689">
    <property type="entry name" value="Homeodomain-like"/>
    <property type="match status" value="1"/>
</dbReference>
<dbReference type="EMBL" id="JARO02002439">
    <property type="protein sequence ID" value="KPP72661.1"/>
    <property type="molecule type" value="Genomic_DNA"/>
</dbReference>
<dbReference type="InterPro" id="IPR017970">
    <property type="entry name" value="Homeobox_CS"/>
</dbReference>
<evidence type="ECO:0000256" key="6">
    <source>
        <dbReference type="RuleBase" id="RU000682"/>
    </source>
</evidence>
<evidence type="ECO:0000313" key="9">
    <source>
        <dbReference type="EMBL" id="KPP72661.1"/>
    </source>
</evidence>
<evidence type="ECO:0000256" key="5">
    <source>
        <dbReference type="PROSITE-ProRule" id="PRU00108"/>
    </source>
</evidence>
<evidence type="ECO:0000256" key="3">
    <source>
        <dbReference type="ARBA" id="ARBA00023155"/>
    </source>
</evidence>
<dbReference type="PRINTS" id="PR00024">
    <property type="entry name" value="HOMEOBOX"/>
</dbReference>
<gene>
    <name evidence="9" type="ORF">Z043_108315</name>
</gene>
<dbReference type="InterPro" id="IPR020479">
    <property type="entry name" value="HD_metazoa"/>
</dbReference>
<dbReference type="STRING" id="113540.ENSSFOP00015018926"/>
<keyword evidence="3 5" id="KW-0371">Homeobox</keyword>
<feature type="DNA-binding region" description="Homeobox" evidence="5">
    <location>
        <begin position="89"/>
        <end position="148"/>
    </location>
</feature>
<dbReference type="InterPro" id="IPR001356">
    <property type="entry name" value="HD"/>
</dbReference>
<accession>A0A0P7YWQ2</accession>
<dbReference type="InterPro" id="IPR050394">
    <property type="entry name" value="Homeobox_NK-like"/>
</dbReference>
<dbReference type="Pfam" id="PF00046">
    <property type="entry name" value="Homeodomain"/>
    <property type="match status" value="1"/>
</dbReference>
<evidence type="ECO:0000256" key="2">
    <source>
        <dbReference type="ARBA" id="ARBA00023125"/>
    </source>
</evidence>
<dbReference type="GO" id="GO:0000981">
    <property type="term" value="F:DNA-binding transcription factor activity, RNA polymerase II-specific"/>
    <property type="evidence" value="ECO:0007669"/>
    <property type="project" value="InterPro"/>
</dbReference>
<name>A0A0P7YWQ2_SCLFO</name>
<evidence type="ECO:0000259" key="8">
    <source>
        <dbReference type="PROSITE" id="PS50071"/>
    </source>
</evidence>
<dbReference type="AlphaFoldDB" id="A0A0P7YWQ2"/>
<dbReference type="PANTHER" id="PTHR24340:SF38">
    <property type="entry name" value="HOMEOBOX PROTEIN NKX-3.1"/>
    <property type="match status" value="1"/>
</dbReference>
<dbReference type="GO" id="GO:0000978">
    <property type="term" value="F:RNA polymerase II cis-regulatory region sequence-specific DNA binding"/>
    <property type="evidence" value="ECO:0007669"/>
    <property type="project" value="TreeGrafter"/>
</dbReference>
<dbReference type="GO" id="GO:0030154">
    <property type="term" value="P:cell differentiation"/>
    <property type="evidence" value="ECO:0007669"/>
    <property type="project" value="TreeGrafter"/>
</dbReference>
<dbReference type="PROSITE" id="PS00027">
    <property type="entry name" value="HOMEOBOX_1"/>
    <property type="match status" value="1"/>
</dbReference>
<protein>
    <recommendedName>
        <fullName evidence="8">Homeobox domain-containing protein</fullName>
    </recommendedName>
</protein>
<dbReference type="CDD" id="cd00086">
    <property type="entry name" value="homeodomain"/>
    <property type="match status" value="1"/>
</dbReference>
<comment type="subcellular location">
    <subcellularLocation>
        <location evidence="1 5 6">Nucleus</location>
    </subcellularLocation>
</comment>
<keyword evidence="4 5" id="KW-0539">Nucleus</keyword>
<dbReference type="SMART" id="SM00389">
    <property type="entry name" value="HOX"/>
    <property type="match status" value="1"/>
</dbReference>
<reference evidence="9 10" key="1">
    <citation type="submission" date="2015-08" db="EMBL/GenBank/DDBJ databases">
        <title>The genome of the Asian arowana (Scleropages formosus).</title>
        <authorList>
            <person name="Tan M.H."/>
            <person name="Gan H.M."/>
            <person name="Croft L.J."/>
            <person name="Austin C.M."/>
        </authorList>
    </citation>
    <scope>NUCLEOTIDE SEQUENCE [LARGE SCALE GENOMIC DNA]</scope>
    <source>
        <strain evidence="9">Aro1</strain>
    </source>
</reference>
<dbReference type="GO" id="GO:0005634">
    <property type="term" value="C:nucleus"/>
    <property type="evidence" value="ECO:0007669"/>
    <property type="project" value="UniProtKB-SubCell"/>
</dbReference>
<evidence type="ECO:0000256" key="1">
    <source>
        <dbReference type="ARBA" id="ARBA00004123"/>
    </source>
</evidence>
<proteinExistence type="predicted"/>
<evidence type="ECO:0000256" key="4">
    <source>
        <dbReference type="ARBA" id="ARBA00023242"/>
    </source>
</evidence>